<keyword evidence="3" id="KW-1185">Reference proteome</keyword>
<dbReference type="GO" id="GO:0006886">
    <property type="term" value="P:intracellular protein transport"/>
    <property type="evidence" value="ECO:0007669"/>
    <property type="project" value="TreeGrafter"/>
</dbReference>
<reference evidence="2" key="3">
    <citation type="submission" date="2025-09" db="UniProtKB">
        <authorList>
            <consortium name="Ensembl"/>
        </authorList>
    </citation>
    <scope>IDENTIFICATION</scope>
    <source>
        <strain evidence="2">Thorbecke</strain>
    </source>
</reference>
<name>A0A5F9CL60_RABIT</name>
<sequence>MRDEVTGAAALRSTTLQSLGLTGGSATIRFVMKRVDAEGGPQTGAARSKTPASPADQVAGGPLPPLNSEELSCGDLSRQGEAGTSGAWHTDGPKPADAPAKQSVQEPGPARFVPFSGGGQRLGGPSGSGRSLTSPSAKLPTSASSPGGPSKPKKSKPGEEPPQEPEPPLVTSGPGCPPGAPLPSGCLFATCPRAGVRLPGTATAGPCRPCWPGPRCPPPASCKGLMVLVGSLAAPTQLLFSRRLRTSPSSLCCFSSRRRVVGSPPGGACAGCEAGAGRVSFRPLHTGPGCGFAGRGPAPPPVSLQCPVASPLPQAPCYFELCPVCRDRGSGGLPGPTSEQRRVAML</sequence>
<dbReference type="GO" id="GO:0005737">
    <property type="term" value="C:cytoplasm"/>
    <property type="evidence" value="ECO:0007669"/>
    <property type="project" value="TreeGrafter"/>
</dbReference>
<dbReference type="GO" id="GO:0005634">
    <property type="term" value="C:nucleus"/>
    <property type="evidence" value="ECO:0007669"/>
    <property type="project" value="TreeGrafter"/>
</dbReference>
<evidence type="ECO:0000256" key="1">
    <source>
        <dbReference type="SAM" id="MobiDB-lite"/>
    </source>
</evidence>
<accession>A0A5F9CL60</accession>
<dbReference type="Ensembl" id="ENSOCUT00000042003.1">
    <property type="protein sequence ID" value="ENSOCUP00000034343.1"/>
    <property type="gene ID" value="ENSOCUG00000034724.1"/>
</dbReference>
<dbReference type="PANTHER" id="PTHR46467:SF1">
    <property type="entry name" value="TETHER CONTAINING UBX DOMAIN FOR GLUT4"/>
    <property type="match status" value="1"/>
</dbReference>
<feature type="region of interest" description="Disordered" evidence="1">
    <location>
        <begin position="39"/>
        <end position="176"/>
    </location>
</feature>
<organism evidence="2 3">
    <name type="scientific">Oryctolagus cuniculus</name>
    <name type="common">Rabbit</name>
    <dbReference type="NCBI Taxonomy" id="9986"/>
    <lineage>
        <taxon>Eukaryota</taxon>
        <taxon>Metazoa</taxon>
        <taxon>Chordata</taxon>
        <taxon>Craniata</taxon>
        <taxon>Vertebrata</taxon>
        <taxon>Euteleostomi</taxon>
        <taxon>Mammalia</taxon>
        <taxon>Eutheria</taxon>
        <taxon>Euarchontoglires</taxon>
        <taxon>Glires</taxon>
        <taxon>Lagomorpha</taxon>
        <taxon>Leporidae</taxon>
        <taxon>Oryctolagus</taxon>
    </lineage>
</organism>
<dbReference type="GO" id="GO:0042593">
    <property type="term" value="P:glucose homeostasis"/>
    <property type="evidence" value="ECO:0007669"/>
    <property type="project" value="TreeGrafter"/>
</dbReference>
<evidence type="ECO:0000313" key="3">
    <source>
        <dbReference type="Proteomes" id="UP000001811"/>
    </source>
</evidence>
<protein>
    <submittedName>
        <fullName evidence="2">Uncharacterized protein</fullName>
    </submittedName>
</protein>
<dbReference type="InParanoid" id="A0A5F9CL60"/>
<reference evidence="2 3" key="1">
    <citation type="journal article" date="2011" name="Nature">
        <title>A high-resolution map of human evolutionary constraint using 29 mammals.</title>
        <authorList>
            <person name="Lindblad-Toh K."/>
            <person name="Garber M."/>
            <person name="Zuk O."/>
            <person name="Lin M.F."/>
            <person name="Parker B.J."/>
            <person name="Washietl S."/>
            <person name="Kheradpour P."/>
            <person name="Ernst J."/>
            <person name="Jordan G."/>
            <person name="Mauceli E."/>
            <person name="Ward L.D."/>
            <person name="Lowe C.B."/>
            <person name="Holloway A.K."/>
            <person name="Clamp M."/>
            <person name="Gnerre S."/>
            <person name="Alfoldi J."/>
            <person name="Beal K."/>
            <person name="Chang J."/>
            <person name="Clawson H."/>
            <person name="Cuff J."/>
            <person name="Di Palma F."/>
            <person name="Fitzgerald S."/>
            <person name="Flicek P."/>
            <person name="Guttman M."/>
            <person name="Hubisz M.J."/>
            <person name="Jaffe D.B."/>
            <person name="Jungreis I."/>
            <person name="Kent W.J."/>
            <person name="Kostka D."/>
            <person name="Lara M."/>
            <person name="Martins A.L."/>
            <person name="Massingham T."/>
            <person name="Moltke I."/>
            <person name="Raney B.J."/>
            <person name="Rasmussen M.D."/>
            <person name="Robinson J."/>
            <person name="Stark A."/>
            <person name="Vilella A.J."/>
            <person name="Wen J."/>
            <person name="Xie X."/>
            <person name="Zody M.C."/>
            <person name="Baldwin J."/>
            <person name="Bloom T."/>
            <person name="Chin C.W."/>
            <person name="Heiman D."/>
            <person name="Nicol R."/>
            <person name="Nusbaum C."/>
            <person name="Young S."/>
            <person name="Wilkinson J."/>
            <person name="Worley K.C."/>
            <person name="Kovar C.L."/>
            <person name="Muzny D.M."/>
            <person name="Gibbs R.A."/>
            <person name="Cree A."/>
            <person name="Dihn H.H."/>
            <person name="Fowler G."/>
            <person name="Jhangiani S."/>
            <person name="Joshi V."/>
            <person name="Lee S."/>
            <person name="Lewis L.R."/>
            <person name="Nazareth L.V."/>
            <person name="Okwuonu G."/>
            <person name="Santibanez J."/>
            <person name="Warren W.C."/>
            <person name="Mardis E.R."/>
            <person name="Weinstock G.M."/>
            <person name="Wilson R.K."/>
            <person name="Delehaunty K."/>
            <person name="Dooling D."/>
            <person name="Fronik C."/>
            <person name="Fulton L."/>
            <person name="Fulton B."/>
            <person name="Graves T."/>
            <person name="Minx P."/>
            <person name="Sodergren E."/>
            <person name="Birney E."/>
            <person name="Margulies E.H."/>
            <person name="Herrero J."/>
            <person name="Green E.D."/>
            <person name="Haussler D."/>
            <person name="Siepel A."/>
            <person name="Goldman N."/>
            <person name="Pollard K.S."/>
            <person name="Pedersen J.S."/>
            <person name="Lander E.S."/>
            <person name="Kellis M."/>
        </authorList>
    </citation>
    <scope>NUCLEOTIDE SEQUENCE [LARGE SCALE GENOMIC DNA]</scope>
    <source>
        <strain evidence="3">Thorbecke</strain>
    </source>
</reference>
<dbReference type="Bgee" id="ENSOCUG00000034724">
    <property type="expression patterns" value="Expressed in testis and 18 other cell types or tissues"/>
</dbReference>
<proteinExistence type="predicted"/>
<dbReference type="GO" id="GO:0012506">
    <property type="term" value="C:vesicle membrane"/>
    <property type="evidence" value="ECO:0007669"/>
    <property type="project" value="TreeGrafter"/>
</dbReference>
<reference evidence="2" key="2">
    <citation type="submission" date="2025-08" db="UniProtKB">
        <authorList>
            <consortium name="Ensembl"/>
        </authorList>
    </citation>
    <scope>IDENTIFICATION</scope>
    <source>
        <strain evidence="2">Thorbecke</strain>
    </source>
</reference>
<dbReference type="PANTHER" id="PTHR46467">
    <property type="entry name" value="TETHER CONTAINING UBX DOMAIN FOR GLUT4"/>
    <property type="match status" value="1"/>
</dbReference>
<feature type="compositionally biased region" description="Gly residues" evidence="1">
    <location>
        <begin position="116"/>
        <end position="127"/>
    </location>
</feature>
<dbReference type="Proteomes" id="UP000001811">
    <property type="component" value="Unplaced"/>
</dbReference>
<dbReference type="STRING" id="9986.ENSOCUP00000034343"/>
<evidence type="ECO:0000313" key="2">
    <source>
        <dbReference type="Ensembl" id="ENSOCUP00000034343.1"/>
    </source>
</evidence>
<dbReference type="AlphaFoldDB" id="A0A5F9CL60"/>